<dbReference type="EMBL" id="MN740015">
    <property type="protein sequence ID" value="QHT83938.1"/>
    <property type="molecule type" value="Genomic_DNA"/>
</dbReference>
<evidence type="ECO:0000256" key="1">
    <source>
        <dbReference type="SAM" id="MobiDB-lite"/>
    </source>
</evidence>
<sequence>MITECGIRRVAEDNHAYSEGRRRSPEEYDKIELPI</sequence>
<proteinExistence type="predicted"/>
<protein>
    <submittedName>
        <fullName evidence="2">Uncharacterized protein</fullName>
    </submittedName>
</protein>
<dbReference type="AlphaFoldDB" id="A0A6C0HT64"/>
<reference evidence="2" key="1">
    <citation type="journal article" date="2020" name="Nature">
        <title>Giant virus diversity and host interactions through global metagenomics.</title>
        <authorList>
            <person name="Schulz F."/>
            <person name="Roux S."/>
            <person name="Paez-Espino D."/>
            <person name="Jungbluth S."/>
            <person name="Walsh D.A."/>
            <person name="Denef V.J."/>
            <person name="McMahon K.D."/>
            <person name="Konstantinidis K.T."/>
            <person name="Eloe-Fadrosh E.A."/>
            <person name="Kyrpides N.C."/>
            <person name="Woyke T."/>
        </authorList>
    </citation>
    <scope>NUCLEOTIDE SEQUENCE</scope>
    <source>
        <strain evidence="2">GVMAG-M-3300023184-16</strain>
    </source>
</reference>
<evidence type="ECO:0000313" key="2">
    <source>
        <dbReference type="EMBL" id="QHT83938.1"/>
    </source>
</evidence>
<feature type="region of interest" description="Disordered" evidence="1">
    <location>
        <begin position="15"/>
        <end position="35"/>
    </location>
</feature>
<accession>A0A6C0HT64</accession>
<organism evidence="2">
    <name type="scientific">viral metagenome</name>
    <dbReference type="NCBI Taxonomy" id="1070528"/>
    <lineage>
        <taxon>unclassified sequences</taxon>
        <taxon>metagenomes</taxon>
        <taxon>organismal metagenomes</taxon>
    </lineage>
</organism>
<name>A0A6C0HT64_9ZZZZ</name>